<dbReference type="InterPro" id="IPR036955">
    <property type="entry name" value="AP2/ERF_dom_sf"/>
</dbReference>
<feature type="region of interest" description="Disordered" evidence="8">
    <location>
        <begin position="383"/>
        <end position="414"/>
    </location>
</feature>
<evidence type="ECO:0000256" key="6">
    <source>
        <dbReference type="ARBA" id="ARBA00023163"/>
    </source>
</evidence>
<dbReference type="SUPFAM" id="SSF54171">
    <property type="entry name" value="DNA-binding domain"/>
    <property type="match status" value="1"/>
</dbReference>
<keyword evidence="11" id="KW-1185">Reference proteome</keyword>
<evidence type="ECO:0000256" key="4">
    <source>
        <dbReference type="ARBA" id="ARBA00023125"/>
    </source>
</evidence>
<dbReference type="PROSITE" id="PS51032">
    <property type="entry name" value="AP2_ERF"/>
    <property type="match status" value="1"/>
</dbReference>
<keyword evidence="6" id="KW-0804">Transcription</keyword>
<dbReference type="EMBL" id="JAWPEI010000007">
    <property type="protein sequence ID" value="KAK4720944.1"/>
    <property type="molecule type" value="Genomic_DNA"/>
</dbReference>
<dbReference type="PANTHER" id="PTHR31190">
    <property type="entry name" value="DNA-BINDING DOMAIN"/>
    <property type="match status" value="1"/>
</dbReference>
<protein>
    <recommendedName>
        <fullName evidence="9">AP2/ERF domain-containing protein</fullName>
    </recommendedName>
</protein>
<dbReference type="Gene3D" id="3.30.730.10">
    <property type="entry name" value="AP2/ERF domain"/>
    <property type="match status" value="1"/>
</dbReference>
<dbReference type="PRINTS" id="PR00367">
    <property type="entry name" value="ETHRSPELEMNT"/>
</dbReference>
<dbReference type="GO" id="GO:0006952">
    <property type="term" value="P:defense response"/>
    <property type="evidence" value="ECO:0007669"/>
    <property type="project" value="UniProtKB-KW"/>
</dbReference>
<organism evidence="10 11">
    <name type="scientific">Solanum pinnatisectum</name>
    <name type="common">tansyleaf nightshade</name>
    <dbReference type="NCBI Taxonomy" id="50273"/>
    <lineage>
        <taxon>Eukaryota</taxon>
        <taxon>Viridiplantae</taxon>
        <taxon>Streptophyta</taxon>
        <taxon>Embryophyta</taxon>
        <taxon>Tracheophyta</taxon>
        <taxon>Spermatophyta</taxon>
        <taxon>Magnoliopsida</taxon>
        <taxon>eudicotyledons</taxon>
        <taxon>Gunneridae</taxon>
        <taxon>Pentapetalae</taxon>
        <taxon>asterids</taxon>
        <taxon>lamiids</taxon>
        <taxon>Solanales</taxon>
        <taxon>Solanaceae</taxon>
        <taxon>Solanoideae</taxon>
        <taxon>Solaneae</taxon>
        <taxon>Solanum</taxon>
    </lineage>
</organism>
<dbReference type="GO" id="GO:0003700">
    <property type="term" value="F:DNA-binding transcription factor activity"/>
    <property type="evidence" value="ECO:0007669"/>
    <property type="project" value="InterPro"/>
</dbReference>
<dbReference type="Pfam" id="PF00847">
    <property type="entry name" value="AP2"/>
    <property type="match status" value="1"/>
</dbReference>
<name>A0AAV9L6E6_9SOLN</name>
<evidence type="ECO:0000256" key="3">
    <source>
        <dbReference type="ARBA" id="ARBA00023015"/>
    </source>
</evidence>
<feature type="compositionally biased region" description="Polar residues" evidence="8">
    <location>
        <begin position="386"/>
        <end position="400"/>
    </location>
</feature>
<evidence type="ECO:0000256" key="5">
    <source>
        <dbReference type="ARBA" id="ARBA00023159"/>
    </source>
</evidence>
<dbReference type="CDD" id="cd00018">
    <property type="entry name" value="AP2"/>
    <property type="match status" value="1"/>
</dbReference>
<dbReference type="AlphaFoldDB" id="A0AAV9L6E6"/>
<dbReference type="Proteomes" id="UP001311915">
    <property type="component" value="Unassembled WGS sequence"/>
</dbReference>
<dbReference type="InterPro" id="IPR044808">
    <property type="entry name" value="ERF_plant"/>
</dbReference>
<feature type="compositionally biased region" description="Low complexity" evidence="8">
    <location>
        <begin position="401"/>
        <end position="414"/>
    </location>
</feature>
<comment type="subcellular location">
    <subcellularLocation>
        <location evidence="1">Nucleus</location>
    </subcellularLocation>
</comment>
<evidence type="ECO:0000256" key="7">
    <source>
        <dbReference type="ARBA" id="ARBA00023242"/>
    </source>
</evidence>
<dbReference type="InterPro" id="IPR001471">
    <property type="entry name" value="AP2/ERF_dom"/>
</dbReference>
<proteinExistence type="predicted"/>
<evidence type="ECO:0000256" key="8">
    <source>
        <dbReference type="SAM" id="MobiDB-lite"/>
    </source>
</evidence>
<evidence type="ECO:0000256" key="2">
    <source>
        <dbReference type="ARBA" id="ARBA00022821"/>
    </source>
</evidence>
<dbReference type="InterPro" id="IPR016177">
    <property type="entry name" value="DNA-bd_dom_sf"/>
</dbReference>
<dbReference type="GO" id="GO:0005634">
    <property type="term" value="C:nucleus"/>
    <property type="evidence" value="ECO:0007669"/>
    <property type="project" value="UniProtKB-SubCell"/>
</dbReference>
<evidence type="ECO:0000259" key="9">
    <source>
        <dbReference type="PROSITE" id="PS51032"/>
    </source>
</evidence>
<reference evidence="10 11" key="1">
    <citation type="submission" date="2023-10" db="EMBL/GenBank/DDBJ databases">
        <title>Genome-Wide Identification Analysis in wild type Solanum Pinnatisectum Reveals Some Genes Defensing Phytophthora Infestans.</title>
        <authorList>
            <person name="Sun C."/>
        </authorList>
    </citation>
    <scope>NUCLEOTIDE SEQUENCE [LARGE SCALE GENOMIC DNA]</scope>
    <source>
        <strain evidence="10">LQN</strain>
        <tissue evidence="10">Leaf</tissue>
    </source>
</reference>
<evidence type="ECO:0000313" key="11">
    <source>
        <dbReference type="Proteomes" id="UP001311915"/>
    </source>
</evidence>
<keyword evidence="2" id="KW-0611">Plant defense</keyword>
<dbReference type="GO" id="GO:0009873">
    <property type="term" value="P:ethylene-activated signaling pathway"/>
    <property type="evidence" value="ECO:0007669"/>
    <property type="project" value="InterPro"/>
</dbReference>
<dbReference type="SMART" id="SM00380">
    <property type="entry name" value="AP2"/>
    <property type="match status" value="1"/>
</dbReference>
<dbReference type="GO" id="GO:0003677">
    <property type="term" value="F:DNA binding"/>
    <property type="evidence" value="ECO:0007669"/>
    <property type="project" value="UniProtKB-KW"/>
</dbReference>
<keyword evidence="5" id="KW-0010">Activator</keyword>
<sequence>MCIFKVANYRKKGNYKAIIRDDEEEGRINNNNNNINVMFSGNINREEEMSVMVSALTRVITGEDRILNQENNNNIIGSSSLNEFSGGVGEKRGREEQQYFLSDIISSSSGGEDSSINKTIASNTPTTESTFIYTTPTYDHNNNKTNVIDHNQPRRRYRGVRQRPWGKWAAEIRDPYKAARVWLGTFDTAEDAARAYDETALKFRGSKAKLNFPENVRLLPTSSIQRQGFSMEKQSLTSTFPTNSMGSNLEFLTEKQVLTSTFPTNSVENNMVFSTEKQFLMGTFPTNSVGNVPVSSIISPNTSPNTLSTISFFPNSNPRVHTQSSNSNSNINPQYFLNGDFHRGHSSLSLLNQSMFSTTFQYSSSSPSSSSTSQVPVVPSMYFSGSLPTSQSSESDFRATSSDSAHHPSSSSSR</sequence>
<keyword evidence="4" id="KW-0238">DNA-binding</keyword>
<dbReference type="PANTHER" id="PTHR31190:SF500">
    <property type="entry name" value="ETHYLENE-RESPONSIVE TRANSCRIPTION FACTOR ERF113-LIKE"/>
    <property type="match status" value="1"/>
</dbReference>
<keyword evidence="3" id="KW-0805">Transcription regulation</keyword>
<keyword evidence="7" id="KW-0539">Nucleus</keyword>
<dbReference type="FunFam" id="3.30.730.10:FF:000001">
    <property type="entry name" value="Ethylene-responsive transcription factor 2"/>
    <property type="match status" value="1"/>
</dbReference>
<evidence type="ECO:0000313" key="10">
    <source>
        <dbReference type="EMBL" id="KAK4720944.1"/>
    </source>
</evidence>
<comment type="caution">
    <text evidence="10">The sequence shown here is derived from an EMBL/GenBank/DDBJ whole genome shotgun (WGS) entry which is preliminary data.</text>
</comment>
<gene>
    <name evidence="10" type="ORF">R3W88_011177</name>
</gene>
<feature type="domain" description="AP2/ERF" evidence="9">
    <location>
        <begin position="156"/>
        <end position="213"/>
    </location>
</feature>
<accession>A0AAV9L6E6</accession>
<evidence type="ECO:0000256" key="1">
    <source>
        <dbReference type="ARBA" id="ARBA00004123"/>
    </source>
</evidence>